<name>A0A1M6C3C6_9FIRM</name>
<dbReference type="Pfam" id="PF12953">
    <property type="entry name" value="DUF3842"/>
    <property type="match status" value="1"/>
</dbReference>
<dbReference type="Proteomes" id="UP000184052">
    <property type="component" value="Unassembled WGS sequence"/>
</dbReference>
<dbReference type="EMBL" id="FQZL01000005">
    <property type="protein sequence ID" value="SHI55509.1"/>
    <property type="molecule type" value="Genomic_DNA"/>
</dbReference>
<dbReference type="AlphaFoldDB" id="A0A1M6C3C6"/>
<dbReference type="InterPro" id="IPR024208">
    <property type="entry name" value="DUF3842"/>
</dbReference>
<dbReference type="OrthoDB" id="9797117at2"/>
<organism evidence="1 2">
    <name type="scientific">Dethiosulfatibacter aminovorans DSM 17477</name>
    <dbReference type="NCBI Taxonomy" id="1121476"/>
    <lineage>
        <taxon>Bacteria</taxon>
        <taxon>Bacillati</taxon>
        <taxon>Bacillota</taxon>
        <taxon>Tissierellia</taxon>
        <taxon>Dethiosulfatibacter</taxon>
    </lineage>
</organism>
<gene>
    <name evidence="1" type="ORF">SAMN02745751_00566</name>
</gene>
<keyword evidence="2" id="KW-1185">Reference proteome</keyword>
<protein>
    <recommendedName>
        <fullName evidence="3">DUF3842 family protein</fullName>
    </recommendedName>
</protein>
<dbReference type="STRING" id="1121476.SAMN02745751_00566"/>
<evidence type="ECO:0008006" key="3">
    <source>
        <dbReference type="Google" id="ProtNLM"/>
    </source>
</evidence>
<evidence type="ECO:0000313" key="1">
    <source>
        <dbReference type="EMBL" id="SHI55509.1"/>
    </source>
</evidence>
<sequence length="136" mass="14140">MRIAVVDGQGGGIGKSIVEKLRKEFGDNVSILVLGTNATATSMMMRGGANEGATGENAIVFCAPKVDIIMGPIGIVVANSMLGELTPKMAKAVGESQAKKVLIPLNQCNVHVADTGSRSLSQQIENAIQIIKNFSS</sequence>
<evidence type="ECO:0000313" key="2">
    <source>
        <dbReference type="Proteomes" id="UP000184052"/>
    </source>
</evidence>
<proteinExistence type="predicted"/>
<reference evidence="1 2" key="1">
    <citation type="submission" date="2016-11" db="EMBL/GenBank/DDBJ databases">
        <authorList>
            <person name="Jaros S."/>
            <person name="Januszkiewicz K."/>
            <person name="Wedrychowicz H."/>
        </authorList>
    </citation>
    <scope>NUCLEOTIDE SEQUENCE [LARGE SCALE GENOMIC DNA]</scope>
    <source>
        <strain evidence="1 2">DSM 17477</strain>
    </source>
</reference>
<accession>A0A1M6C3C6</accession>
<dbReference type="RefSeq" id="WP_073046805.1">
    <property type="nucleotide sequence ID" value="NZ_FQZL01000005.1"/>
</dbReference>